<dbReference type="SUPFAM" id="SSF52087">
    <property type="entry name" value="CRAL/TRIO domain"/>
    <property type="match status" value="1"/>
</dbReference>
<dbReference type="SUPFAM" id="SSF46938">
    <property type="entry name" value="CRAL/TRIO N-terminal domain"/>
    <property type="match status" value="1"/>
</dbReference>
<evidence type="ECO:0000313" key="2">
    <source>
        <dbReference type="EMBL" id="KGB36917.1"/>
    </source>
</evidence>
<proteinExistence type="predicted"/>
<sequence length="230" mass="26420">MNHVVTLSFSPIYSIFIVQTQSLSSMASTINVKELVEQMKHLLQDLKSCPVTDKLITNEENIIRFLKARSWDLQSAEKMMRKDVQWRQEFRPDLTDCKNCHNQPGTHSLRQIGFDEAGRPIIYASFCQAISNRNMSNDAVTHLIYTIENAIKSMKSGVTQWVFVIDCTGKSFIREEIKKNSNTTPNTDYLHHSRRFLLVTSTLNFILSSKDLTIKQSIVSTTSLFTYEKS</sequence>
<dbReference type="InterPro" id="IPR011074">
    <property type="entry name" value="CRAL/TRIO_N_dom"/>
</dbReference>
<dbReference type="EMBL" id="KL250824">
    <property type="protein sequence ID" value="KGB36917.1"/>
    <property type="molecule type" value="Genomic_DNA"/>
</dbReference>
<organism evidence="2">
    <name type="scientific">Schistosoma haematobium</name>
    <name type="common">Blood fluke</name>
    <dbReference type="NCBI Taxonomy" id="6185"/>
    <lineage>
        <taxon>Eukaryota</taxon>
        <taxon>Metazoa</taxon>
        <taxon>Spiralia</taxon>
        <taxon>Lophotrochozoa</taxon>
        <taxon>Platyhelminthes</taxon>
        <taxon>Trematoda</taxon>
        <taxon>Digenea</taxon>
        <taxon>Strigeidida</taxon>
        <taxon>Schistosomatoidea</taxon>
        <taxon>Schistosomatidae</taxon>
        <taxon>Schistosoma</taxon>
    </lineage>
</organism>
<dbReference type="Pfam" id="PF00650">
    <property type="entry name" value="CRAL_TRIO"/>
    <property type="match status" value="1"/>
</dbReference>
<dbReference type="Gene3D" id="3.40.525.10">
    <property type="entry name" value="CRAL-TRIO lipid binding domain"/>
    <property type="match status" value="1"/>
</dbReference>
<reference evidence="2" key="1">
    <citation type="journal article" date="2012" name="Nat. Genet.">
        <title>Whole-genome sequence of Schistosoma haematobium.</title>
        <authorList>
            <person name="Young N.D."/>
            <person name="Jex A.R."/>
            <person name="Li B."/>
            <person name="Liu S."/>
            <person name="Yang L."/>
            <person name="Xiong Z."/>
            <person name="Li Y."/>
            <person name="Cantacessi C."/>
            <person name="Hall R.S."/>
            <person name="Xu X."/>
            <person name="Chen F."/>
            <person name="Wu X."/>
            <person name="Zerlotini A."/>
            <person name="Oliveira G."/>
            <person name="Hofmann A."/>
            <person name="Zhang G."/>
            <person name="Fang X."/>
            <person name="Kang Y."/>
            <person name="Campbell B.E."/>
            <person name="Loukas A."/>
            <person name="Ranganathan S."/>
            <person name="Rollinson D."/>
            <person name="Rinaldi G."/>
            <person name="Brindley P.J."/>
            <person name="Yang H."/>
            <person name="Wang J."/>
            <person name="Wang J."/>
            <person name="Gasser R.B."/>
        </authorList>
    </citation>
    <scope>NUCLEOTIDE SEQUENCE [LARGE SCALE GENOMIC DNA]</scope>
</reference>
<feature type="domain" description="CRAL/TRIO N-terminal" evidence="1">
    <location>
        <begin position="58"/>
        <end position="83"/>
    </location>
</feature>
<accession>A0A094ZRX4</accession>
<evidence type="ECO:0000259" key="1">
    <source>
        <dbReference type="SMART" id="SM01100"/>
    </source>
</evidence>
<dbReference type="CDD" id="cd00170">
    <property type="entry name" value="SEC14"/>
    <property type="match status" value="1"/>
</dbReference>
<name>A0A094ZRX4_SCHHA</name>
<dbReference type="AlphaFoldDB" id="A0A094ZRX4"/>
<dbReference type="GO" id="GO:0008526">
    <property type="term" value="F:phosphatidylinositol transfer activity"/>
    <property type="evidence" value="ECO:0007669"/>
    <property type="project" value="TreeGrafter"/>
</dbReference>
<protein>
    <submittedName>
        <fullName evidence="2">CRAL-TRIO domain-containing protein C23B6.04c</fullName>
    </submittedName>
</protein>
<dbReference type="InterPro" id="IPR036865">
    <property type="entry name" value="CRAL-TRIO_dom_sf"/>
</dbReference>
<dbReference type="PANTHER" id="PTHR45824:SF29">
    <property type="entry name" value="GH16843P"/>
    <property type="match status" value="1"/>
</dbReference>
<dbReference type="InterPro" id="IPR052578">
    <property type="entry name" value="PI_Transfer_CRAL-TRIO"/>
</dbReference>
<dbReference type="SMART" id="SM01100">
    <property type="entry name" value="CRAL_TRIO_N"/>
    <property type="match status" value="1"/>
</dbReference>
<dbReference type="InterPro" id="IPR036273">
    <property type="entry name" value="CRAL/TRIO_N_dom_sf"/>
</dbReference>
<dbReference type="Pfam" id="PF03765">
    <property type="entry name" value="CRAL_TRIO_N"/>
    <property type="match status" value="1"/>
</dbReference>
<dbReference type="PANTHER" id="PTHR45824">
    <property type="entry name" value="GH16843P"/>
    <property type="match status" value="1"/>
</dbReference>
<gene>
    <name evidence="2" type="ORF">MS3_05234</name>
</gene>
<dbReference type="InterPro" id="IPR001251">
    <property type="entry name" value="CRAL-TRIO_dom"/>
</dbReference>